<dbReference type="STRING" id="945553.A0A0D2NE51"/>
<keyword evidence="11" id="KW-1185">Reference proteome</keyword>
<dbReference type="PANTHER" id="PTHR14898">
    <property type="entry name" value="ENHANCER OF POLYCOMB"/>
    <property type="match status" value="1"/>
</dbReference>
<feature type="domain" description="Enhancer of polycomb-like N-terminal" evidence="9">
    <location>
        <begin position="15"/>
        <end position="213"/>
    </location>
</feature>
<dbReference type="EMBL" id="KN817605">
    <property type="protein sequence ID" value="KJA17334.1"/>
    <property type="molecule type" value="Genomic_DNA"/>
</dbReference>
<protein>
    <recommendedName>
        <fullName evidence="7">Enhancer of polycomb-like protein</fullName>
    </recommendedName>
</protein>
<sequence>MPRNHHTAASTLRNRNRITNKTRLKIHQGTLDADAILIPDEDEEKHRLTNLVAGVDAEDANEHHLQEVLSAAHRNSIHNRFARGDKPSAPPPSAFIPTPDSTGVVNNASELYPPNRWKDPSSYVCTSSTVEENITDGIANGFTYYMDERDQEWLEKNNEEARGEGTSAQGALSISGTRTSARSAKAKGKEPEALLPVVITEDEFELVMGIFEKVTHERTEYLHHGLEQGMEFPAFSEYQDVFSASLPPPMFATYSVPAWIPAPTALLKMAKAVYPYWKERRIERGGYRIIPTLNGDESDTLNESYICFRRRESKAVRKTRASQVTSSDKLARLQVEFAYPLELAKTLLSREKLKKEAAAHSQGVWEKRLALVDLKRKFPSLNDKGDEELLVDKEKPVKRPDAPRVPGLKIRTGDPVNLPRPETLVHPKDTVQKIRDTIEAALSRQRDLDHHWEDLVDNPYQTLPTPYASRLFKFDPPPATPVPPPSSSNSEKSDDEPSIPRPARAVRMRVGRGGRMLLDRRDAVPRRLIRKLPRSSLFGGGDADDDAMDVDADEDPEEAEKLRRLQERWKYDSDDAPPVGPEGADEQNRILVDDYHPNYLRHTMTLYNETDHHALLNDPSIPVTGPDARTHYVIPYRLGMPPPPYRRDPTAIRYPQGVAPQQFPPGHPLHMGLVNGTPVSMAHQIKKMQPPTAAPQMRISSNGGMRPPNMPPTGMPNNGIQINGIKNNGLQANGLQANGLQQPNGLQANGIQANGNTPHHLSPPHPMPVPVPQHSPPNGVNGTGRAAISMPHIDVQKPEALPSQAISNGVSPIPTPDINAEMTVNGLPVRPKSQNLTPQSHLALGVPTNGYHLTPMTNMAAALANSASYQHNQNQSHPSAGGVSQQQLQNLKSIFLPVTDSNGIQARGLSNGYLHVGPNGANLNMQLPPGTTLKMPPARSMQWMNSPMQRPASVVNGIDGQHNGVHVSSPSMGHAVPVRSPSANGARPGMRNGVHVNGQHSMSPHMPHSPSPLPNIAQSQSPPRVPMASNMGMASPSLQQQPVGGTQNGY</sequence>
<evidence type="ECO:0000313" key="10">
    <source>
        <dbReference type="EMBL" id="KJA17334.1"/>
    </source>
</evidence>
<evidence type="ECO:0000256" key="8">
    <source>
        <dbReference type="SAM" id="MobiDB-lite"/>
    </source>
</evidence>
<evidence type="ECO:0000256" key="3">
    <source>
        <dbReference type="ARBA" id="ARBA00023015"/>
    </source>
</evidence>
<evidence type="ECO:0000256" key="4">
    <source>
        <dbReference type="ARBA" id="ARBA00023163"/>
    </source>
</evidence>
<dbReference type="OMA" id="IYYMDER"/>
<accession>A0A0D2NE51</accession>
<feature type="compositionally biased region" description="Pro residues" evidence="8">
    <location>
        <begin position="475"/>
        <end position="486"/>
    </location>
</feature>
<feature type="region of interest" description="Disordered" evidence="8">
    <location>
        <begin position="468"/>
        <end position="507"/>
    </location>
</feature>
<comment type="subcellular location">
    <subcellularLocation>
        <location evidence="1 7">Nucleus</location>
    </subcellularLocation>
</comment>
<evidence type="ECO:0000256" key="7">
    <source>
        <dbReference type="RuleBase" id="RU361124"/>
    </source>
</evidence>
<dbReference type="GO" id="GO:0006357">
    <property type="term" value="P:regulation of transcription by RNA polymerase II"/>
    <property type="evidence" value="ECO:0007669"/>
    <property type="project" value="InterPro"/>
</dbReference>
<dbReference type="Pfam" id="PF10513">
    <property type="entry name" value="EPL1"/>
    <property type="match status" value="1"/>
</dbReference>
<dbReference type="OrthoDB" id="435275at2759"/>
<feature type="compositionally biased region" description="Polar residues" evidence="8">
    <location>
        <begin position="166"/>
        <end position="182"/>
    </location>
</feature>
<evidence type="ECO:0000256" key="6">
    <source>
        <dbReference type="ARBA" id="ARBA00025513"/>
    </source>
</evidence>
<proteinExistence type="inferred from homology"/>
<evidence type="ECO:0000256" key="2">
    <source>
        <dbReference type="ARBA" id="ARBA00008035"/>
    </source>
</evidence>
<feature type="compositionally biased region" description="Polar residues" evidence="8">
    <location>
        <begin position="1036"/>
        <end position="1050"/>
    </location>
</feature>
<feature type="region of interest" description="Disordered" evidence="8">
    <location>
        <begin position="982"/>
        <end position="1050"/>
    </location>
</feature>
<comment type="similarity">
    <text evidence="2 7">Belongs to the enhancer of polycomb family.</text>
</comment>
<keyword evidence="4 7" id="KW-0804">Transcription</keyword>
<evidence type="ECO:0000259" key="9">
    <source>
        <dbReference type="Pfam" id="PF10513"/>
    </source>
</evidence>
<dbReference type="InterPro" id="IPR024943">
    <property type="entry name" value="Enhancer_polycomb"/>
</dbReference>
<evidence type="ECO:0000256" key="5">
    <source>
        <dbReference type="ARBA" id="ARBA00023242"/>
    </source>
</evidence>
<organism evidence="10 11">
    <name type="scientific">Hypholoma sublateritium (strain FD-334 SS-4)</name>
    <dbReference type="NCBI Taxonomy" id="945553"/>
    <lineage>
        <taxon>Eukaryota</taxon>
        <taxon>Fungi</taxon>
        <taxon>Dikarya</taxon>
        <taxon>Basidiomycota</taxon>
        <taxon>Agaricomycotina</taxon>
        <taxon>Agaricomycetes</taxon>
        <taxon>Agaricomycetidae</taxon>
        <taxon>Agaricales</taxon>
        <taxon>Agaricineae</taxon>
        <taxon>Strophariaceae</taxon>
        <taxon>Hypholoma</taxon>
    </lineage>
</organism>
<evidence type="ECO:0000313" key="11">
    <source>
        <dbReference type="Proteomes" id="UP000054270"/>
    </source>
</evidence>
<comment type="function">
    <text evidence="6">Component of the NuA4 histone acetyltransferase complex which is involved in transcriptional activation of selected genes principally by acetylation of nucleosomal histone H4 and H2A. The NuA4 complex is also involved in DNA repair. Involved in gene silencing by neighboring heterochromatin, blockage of the silencing spreading along the chromosome, and required for cell cycle progression through G2/M.</text>
</comment>
<dbReference type="AlphaFoldDB" id="A0A0D2NE51"/>
<dbReference type="InterPro" id="IPR019542">
    <property type="entry name" value="Enhancer_polycomb-like_N"/>
</dbReference>
<gene>
    <name evidence="10" type="ORF">HYPSUDRAFT_70781</name>
</gene>
<feature type="region of interest" description="Disordered" evidence="8">
    <location>
        <begin position="397"/>
        <end position="423"/>
    </location>
</feature>
<evidence type="ECO:0000256" key="1">
    <source>
        <dbReference type="ARBA" id="ARBA00004123"/>
    </source>
</evidence>
<feature type="compositionally biased region" description="Acidic residues" evidence="8">
    <location>
        <begin position="542"/>
        <end position="558"/>
    </location>
</feature>
<dbReference type="GO" id="GO:0005634">
    <property type="term" value="C:nucleus"/>
    <property type="evidence" value="ECO:0007669"/>
    <property type="project" value="UniProtKB-SubCell"/>
</dbReference>
<name>A0A0D2NE51_HYPSF</name>
<keyword evidence="3 7" id="KW-0805">Transcription regulation</keyword>
<feature type="region of interest" description="Disordered" evidence="8">
    <location>
        <begin position="535"/>
        <end position="559"/>
    </location>
</feature>
<feature type="region of interest" description="Disordered" evidence="8">
    <location>
        <begin position="83"/>
        <end position="102"/>
    </location>
</feature>
<dbReference type="GO" id="GO:0035267">
    <property type="term" value="C:NuA4 histone acetyltransferase complex"/>
    <property type="evidence" value="ECO:0007669"/>
    <property type="project" value="InterPro"/>
</dbReference>
<keyword evidence="5 7" id="KW-0539">Nucleus</keyword>
<dbReference type="Proteomes" id="UP000054270">
    <property type="component" value="Unassembled WGS sequence"/>
</dbReference>
<reference evidence="11" key="1">
    <citation type="submission" date="2014-04" db="EMBL/GenBank/DDBJ databases">
        <title>Evolutionary Origins and Diversification of the Mycorrhizal Mutualists.</title>
        <authorList>
            <consortium name="DOE Joint Genome Institute"/>
            <consortium name="Mycorrhizal Genomics Consortium"/>
            <person name="Kohler A."/>
            <person name="Kuo A."/>
            <person name="Nagy L.G."/>
            <person name="Floudas D."/>
            <person name="Copeland A."/>
            <person name="Barry K.W."/>
            <person name="Cichocki N."/>
            <person name="Veneault-Fourrey C."/>
            <person name="LaButti K."/>
            <person name="Lindquist E.A."/>
            <person name="Lipzen A."/>
            <person name="Lundell T."/>
            <person name="Morin E."/>
            <person name="Murat C."/>
            <person name="Riley R."/>
            <person name="Ohm R."/>
            <person name="Sun H."/>
            <person name="Tunlid A."/>
            <person name="Henrissat B."/>
            <person name="Grigoriev I.V."/>
            <person name="Hibbett D.S."/>
            <person name="Martin F."/>
        </authorList>
    </citation>
    <scope>NUCLEOTIDE SEQUENCE [LARGE SCALE GENOMIC DNA]</scope>
    <source>
        <strain evidence="11">FD-334 SS-4</strain>
    </source>
</reference>
<feature type="region of interest" description="Disordered" evidence="8">
    <location>
        <begin position="157"/>
        <end position="187"/>
    </location>
</feature>